<proteinExistence type="predicted"/>
<protein>
    <submittedName>
        <fullName evidence="1">Uncharacterized protein</fullName>
    </submittedName>
</protein>
<evidence type="ECO:0000313" key="1">
    <source>
        <dbReference type="EMBL" id="VUF53657.1"/>
    </source>
</evidence>
<dbReference type="GeneID" id="56215284"/>
<keyword evidence="2" id="KW-1185">Reference proteome</keyword>
<accession>A0A653FWW8</accession>
<dbReference type="Proteomes" id="UP000426334">
    <property type="component" value="Chromosome"/>
</dbReference>
<dbReference type="EMBL" id="LR597636">
    <property type="protein sequence ID" value="VUF53657.1"/>
    <property type="molecule type" value="Genomic_DNA"/>
</dbReference>
<evidence type="ECO:0000313" key="2">
    <source>
        <dbReference type="Proteomes" id="UP000426334"/>
    </source>
</evidence>
<sequence length="40" mass="4560">MSRCESLQRYRFAVLLQYATANVIDVFGNCCLTFLISELA</sequence>
<organism evidence="1 2">
    <name type="scientific">Escherichia phage ev207</name>
    <dbReference type="NCBI Taxonomy" id="2847062"/>
    <lineage>
        <taxon>Viruses</taxon>
        <taxon>Duplodnaviria</taxon>
        <taxon>Heunggongvirae</taxon>
        <taxon>Uroviricota</taxon>
        <taxon>Caudoviricetes</taxon>
        <taxon>Jouyvirus</taxon>
        <taxon>Jouyvirus ev207</taxon>
    </lineage>
</organism>
<reference evidence="2" key="1">
    <citation type="submission" date="2019-06" db="EMBL/GenBank/DDBJ databases">
        <authorList>
            <person name="Petit M.-A."/>
            <person name="Lossouarn J."/>
        </authorList>
    </citation>
    <scope>NUCLEOTIDE SEQUENCE [LARGE SCALE GENOMIC DNA]</scope>
</reference>
<name>A0A653FWW8_9CAUD</name>
<dbReference type="RefSeq" id="YP_009909674.1">
    <property type="nucleotide sequence ID" value="NC_049949.1"/>
</dbReference>
<dbReference type="KEGG" id="vg:56215284"/>